<keyword evidence="2" id="KW-1185">Reference proteome</keyword>
<organism evidence="1 2">
    <name type="scientific">Eretmocerus hayati</name>
    <dbReference type="NCBI Taxonomy" id="131215"/>
    <lineage>
        <taxon>Eukaryota</taxon>
        <taxon>Metazoa</taxon>
        <taxon>Ecdysozoa</taxon>
        <taxon>Arthropoda</taxon>
        <taxon>Hexapoda</taxon>
        <taxon>Insecta</taxon>
        <taxon>Pterygota</taxon>
        <taxon>Neoptera</taxon>
        <taxon>Endopterygota</taxon>
        <taxon>Hymenoptera</taxon>
        <taxon>Apocrita</taxon>
        <taxon>Proctotrupomorpha</taxon>
        <taxon>Chalcidoidea</taxon>
        <taxon>Aphelinidae</taxon>
        <taxon>Aphelininae</taxon>
        <taxon>Eretmocerus</taxon>
    </lineage>
</organism>
<reference evidence="1" key="1">
    <citation type="submission" date="2023-04" db="EMBL/GenBank/DDBJ databases">
        <title>A chromosome-level genome assembly of the parasitoid wasp Eretmocerus hayati.</title>
        <authorList>
            <person name="Zhong Y."/>
            <person name="Liu S."/>
            <person name="Liu Y."/>
        </authorList>
    </citation>
    <scope>NUCLEOTIDE SEQUENCE</scope>
    <source>
        <strain evidence="1">ZJU_SS_LIU_2023</strain>
    </source>
</reference>
<accession>A0ACC2PDK0</accession>
<evidence type="ECO:0000313" key="1">
    <source>
        <dbReference type="EMBL" id="KAJ8681640.1"/>
    </source>
</evidence>
<dbReference type="EMBL" id="CM056741">
    <property type="protein sequence ID" value="KAJ8681640.1"/>
    <property type="molecule type" value="Genomic_DNA"/>
</dbReference>
<sequence>MKRKHRAEGFWGLLRSCFRGTEAKLKLFDINYRADPCKGRDHDNKPGFSGYDGVPSKLGKWHGGVFGDAVQRSRSIKDEEQGYRQACNSFERCGFAFRKVVNLSRVYFKAEVWDVGLCNTDSNEETIVLLQFQLLKTHELTLKSNVLSKLDLHSMDNFESGVLIE</sequence>
<name>A0ACC2PDK0_9HYME</name>
<gene>
    <name evidence="1" type="ORF">QAD02_017432</name>
</gene>
<protein>
    <submittedName>
        <fullName evidence="1">Uncharacterized protein</fullName>
    </submittedName>
</protein>
<proteinExistence type="predicted"/>
<comment type="caution">
    <text evidence="1">The sequence shown here is derived from an EMBL/GenBank/DDBJ whole genome shotgun (WGS) entry which is preliminary data.</text>
</comment>
<evidence type="ECO:0000313" key="2">
    <source>
        <dbReference type="Proteomes" id="UP001239111"/>
    </source>
</evidence>
<dbReference type="Proteomes" id="UP001239111">
    <property type="component" value="Chromosome 1"/>
</dbReference>